<keyword evidence="1" id="KW-1188">Viral release from host cell</keyword>
<keyword evidence="2 5" id="KW-0645">Protease</keyword>
<feature type="domain" description="Prohead serine protease" evidence="4">
    <location>
        <begin position="45"/>
        <end position="144"/>
    </location>
</feature>
<evidence type="ECO:0000313" key="6">
    <source>
        <dbReference type="Proteomes" id="UP000236311"/>
    </source>
</evidence>
<dbReference type="GO" id="GO:0008233">
    <property type="term" value="F:peptidase activity"/>
    <property type="evidence" value="ECO:0007669"/>
    <property type="project" value="UniProtKB-KW"/>
</dbReference>
<accession>A0A2K4ZI37</accession>
<dbReference type="Proteomes" id="UP000236311">
    <property type="component" value="Unassembled WGS sequence"/>
</dbReference>
<evidence type="ECO:0000256" key="3">
    <source>
        <dbReference type="ARBA" id="ARBA00022801"/>
    </source>
</evidence>
<evidence type="ECO:0000256" key="1">
    <source>
        <dbReference type="ARBA" id="ARBA00022612"/>
    </source>
</evidence>
<organism evidence="5 6">
    <name type="scientific">Acetatifactor muris</name>
    <dbReference type="NCBI Taxonomy" id="879566"/>
    <lineage>
        <taxon>Bacteria</taxon>
        <taxon>Bacillati</taxon>
        <taxon>Bacillota</taxon>
        <taxon>Clostridia</taxon>
        <taxon>Lachnospirales</taxon>
        <taxon>Lachnospiraceae</taxon>
        <taxon>Acetatifactor</taxon>
    </lineage>
</organism>
<evidence type="ECO:0000256" key="2">
    <source>
        <dbReference type="ARBA" id="ARBA00022670"/>
    </source>
</evidence>
<dbReference type="EMBL" id="OFSM01000013">
    <property type="protein sequence ID" value="SOY30062.1"/>
    <property type="molecule type" value="Genomic_DNA"/>
</dbReference>
<dbReference type="RefSeq" id="WP_103240126.1">
    <property type="nucleotide sequence ID" value="NZ_JANJZD010000012.1"/>
</dbReference>
<dbReference type="InterPro" id="IPR054613">
    <property type="entry name" value="Peptidase_S78_dom"/>
</dbReference>
<keyword evidence="3" id="KW-0378">Hydrolase</keyword>
<reference evidence="5 6" key="1">
    <citation type="submission" date="2018-01" db="EMBL/GenBank/DDBJ databases">
        <authorList>
            <person name="Gaut B.S."/>
            <person name="Morton B.R."/>
            <person name="Clegg M.T."/>
            <person name="Duvall M.R."/>
        </authorList>
    </citation>
    <scope>NUCLEOTIDE SEQUENCE [LARGE SCALE GENOMIC DNA]</scope>
    <source>
        <strain evidence="5">GP69</strain>
    </source>
</reference>
<sequence length="176" mass="19761">MEGEGNERKFILSFSSEEPYERYWGKEILDHNPAAVDLTRLNSIGVLLFNHNRDKVIGRINRAWIENQRGMAEVEFDSDEESEVIFQKVKSGTLKGVSVGYKIGVIEEVMPGKISTDGRFNGPCDVAREWMPYEISVVSVPADATVGVGRELKGNPQAPETLTCFEAQLQINKNRK</sequence>
<evidence type="ECO:0000259" key="4">
    <source>
        <dbReference type="Pfam" id="PF04586"/>
    </source>
</evidence>
<protein>
    <submittedName>
        <fullName evidence="5">Caudovirus prohead protease</fullName>
    </submittedName>
</protein>
<keyword evidence="6" id="KW-1185">Reference proteome</keyword>
<dbReference type="OrthoDB" id="9806592at2"/>
<name>A0A2K4ZI37_9FIRM</name>
<dbReference type="GO" id="GO:0006508">
    <property type="term" value="P:proteolysis"/>
    <property type="evidence" value="ECO:0007669"/>
    <property type="project" value="UniProtKB-KW"/>
</dbReference>
<dbReference type="Pfam" id="PF04586">
    <property type="entry name" value="Peptidase_S78"/>
    <property type="match status" value="1"/>
</dbReference>
<proteinExistence type="predicted"/>
<gene>
    <name evidence="5" type="ORF">AMURIS_02785</name>
</gene>
<evidence type="ECO:0000313" key="5">
    <source>
        <dbReference type="EMBL" id="SOY30062.1"/>
    </source>
</evidence>
<dbReference type="AlphaFoldDB" id="A0A2K4ZI37"/>